<accession>A0AA38CUZ1</accession>
<keyword evidence="6 12" id="KW-0479">Metal-binding</keyword>
<keyword evidence="11" id="KW-0472">Membrane</keyword>
<dbReference type="SUPFAM" id="SSF48264">
    <property type="entry name" value="Cytochrome P450"/>
    <property type="match status" value="1"/>
</dbReference>
<dbReference type="GO" id="GO:0005506">
    <property type="term" value="F:iron ion binding"/>
    <property type="evidence" value="ECO:0007669"/>
    <property type="project" value="InterPro"/>
</dbReference>
<reference evidence="14 15" key="1">
    <citation type="journal article" date="2021" name="Nat. Plants">
        <title>The Taxus genome provides insights into paclitaxel biosynthesis.</title>
        <authorList>
            <person name="Xiong X."/>
            <person name="Gou J."/>
            <person name="Liao Q."/>
            <person name="Li Y."/>
            <person name="Zhou Q."/>
            <person name="Bi G."/>
            <person name="Li C."/>
            <person name="Du R."/>
            <person name="Wang X."/>
            <person name="Sun T."/>
            <person name="Guo L."/>
            <person name="Liang H."/>
            <person name="Lu P."/>
            <person name="Wu Y."/>
            <person name="Zhang Z."/>
            <person name="Ro D.K."/>
            <person name="Shang Y."/>
            <person name="Huang S."/>
            <person name="Yan J."/>
        </authorList>
    </citation>
    <scope>NUCLEOTIDE SEQUENCE [LARGE SCALE GENOMIC DNA]</scope>
    <source>
        <strain evidence="14">Ta-2019</strain>
    </source>
</reference>
<proteinExistence type="inferred from homology"/>
<evidence type="ECO:0000256" key="7">
    <source>
        <dbReference type="ARBA" id="ARBA00023002"/>
    </source>
</evidence>
<evidence type="ECO:0000256" key="8">
    <source>
        <dbReference type="ARBA" id="ARBA00023004"/>
    </source>
</evidence>
<dbReference type="GO" id="GO:0016020">
    <property type="term" value="C:membrane"/>
    <property type="evidence" value="ECO:0007669"/>
    <property type="project" value="UniProtKB-SubCell"/>
</dbReference>
<feature type="binding site" description="axial binding residue" evidence="12">
    <location>
        <position position="354"/>
    </location>
    <ligand>
        <name>heme</name>
        <dbReference type="ChEBI" id="CHEBI:30413"/>
    </ligand>
    <ligandPart>
        <name>Fe</name>
        <dbReference type="ChEBI" id="CHEBI:18248"/>
    </ligandPart>
</feature>
<evidence type="ECO:0000256" key="4">
    <source>
        <dbReference type="ARBA" id="ARBA00010617"/>
    </source>
</evidence>
<dbReference type="PRINTS" id="PR00385">
    <property type="entry name" value="P450"/>
</dbReference>
<evidence type="ECO:0000256" key="5">
    <source>
        <dbReference type="ARBA" id="ARBA00022617"/>
    </source>
</evidence>
<comment type="cofactor">
    <cofactor evidence="1 12">
        <name>heme</name>
        <dbReference type="ChEBI" id="CHEBI:30413"/>
    </cofactor>
</comment>
<dbReference type="AlphaFoldDB" id="A0AA38CUZ1"/>
<dbReference type="GO" id="GO:0004497">
    <property type="term" value="F:monooxygenase activity"/>
    <property type="evidence" value="ECO:0007669"/>
    <property type="project" value="UniProtKB-KW"/>
</dbReference>
<evidence type="ECO:0000313" key="14">
    <source>
        <dbReference type="EMBL" id="KAH9302969.1"/>
    </source>
</evidence>
<dbReference type="EMBL" id="JAHRHJ020000009">
    <property type="protein sequence ID" value="KAH9302969.1"/>
    <property type="molecule type" value="Genomic_DNA"/>
</dbReference>
<keyword evidence="15" id="KW-1185">Reference proteome</keyword>
<organism evidence="14 15">
    <name type="scientific">Taxus chinensis</name>
    <name type="common">Chinese yew</name>
    <name type="synonym">Taxus wallichiana var. chinensis</name>
    <dbReference type="NCBI Taxonomy" id="29808"/>
    <lineage>
        <taxon>Eukaryota</taxon>
        <taxon>Viridiplantae</taxon>
        <taxon>Streptophyta</taxon>
        <taxon>Embryophyta</taxon>
        <taxon>Tracheophyta</taxon>
        <taxon>Spermatophyta</taxon>
        <taxon>Pinopsida</taxon>
        <taxon>Pinidae</taxon>
        <taxon>Conifers II</taxon>
        <taxon>Cupressales</taxon>
        <taxon>Taxaceae</taxon>
        <taxon>Taxus</taxon>
    </lineage>
</organism>
<keyword evidence="5 12" id="KW-0349">Heme</keyword>
<protein>
    <recommendedName>
        <fullName evidence="16">Cytochrome P450</fullName>
    </recommendedName>
</protein>
<comment type="subcellular location">
    <subcellularLocation>
        <location evidence="2">Membrane</location>
    </subcellularLocation>
</comment>
<evidence type="ECO:0000256" key="3">
    <source>
        <dbReference type="ARBA" id="ARBA00005122"/>
    </source>
</evidence>
<evidence type="ECO:0000256" key="13">
    <source>
        <dbReference type="RuleBase" id="RU000461"/>
    </source>
</evidence>
<dbReference type="PANTHER" id="PTHR47943">
    <property type="entry name" value="CYTOCHROME P450 93A3-LIKE"/>
    <property type="match status" value="1"/>
</dbReference>
<keyword evidence="9 13" id="KW-0503">Monooxygenase</keyword>
<dbReference type="GO" id="GO:0020037">
    <property type="term" value="F:heme binding"/>
    <property type="evidence" value="ECO:0007669"/>
    <property type="project" value="InterPro"/>
</dbReference>
<dbReference type="PANTHER" id="PTHR47943:SF2">
    <property type="entry name" value="CYTOCHROME P450"/>
    <property type="match status" value="1"/>
</dbReference>
<evidence type="ECO:0000256" key="6">
    <source>
        <dbReference type="ARBA" id="ARBA00022723"/>
    </source>
</evidence>
<dbReference type="GO" id="GO:0016705">
    <property type="term" value="F:oxidoreductase activity, acting on paired donors, with incorporation or reduction of molecular oxygen"/>
    <property type="evidence" value="ECO:0007669"/>
    <property type="project" value="InterPro"/>
</dbReference>
<comment type="pathway">
    <text evidence="3">Alkaloid biosynthesis; taxol biosynthesis.</text>
</comment>
<evidence type="ECO:0000256" key="9">
    <source>
        <dbReference type="ARBA" id="ARBA00023033"/>
    </source>
</evidence>
<dbReference type="InterPro" id="IPR001128">
    <property type="entry name" value="Cyt_P450"/>
</dbReference>
<dbReference type="InterPro" id="IPR002401">
    <property type="entry name" value="Cyt_P450_E_grp-I"/>
</dbReference>
<comment type="similarity">
    <text evidence="4 13">Belongs to the cytochrome P450 family.</text>
</comment>
<dbReference type="Gene3D" id="1.10.630.10">
    <property type="entry name" value="Cytochrome P450"/>
    <property type="match status" value="1"/>
</dbReference>
<dbReference type="InterPro" id="IPR036396">
    <property type="entry name" value="Cyt_P450_sf"/>
</dbReference>
<dbReference type="FunFam" id="1.10.630.10:FF:000126">
    <property type="entry name" value="Predicted protein"/>
    <property type="match status" value="1"/>
</dbReference>
<name>A0AA38CUZ1_TAXCH</name>
<dbReference type="CDD" id="cd20618">
    <property type="entry name" value="CYP71_clan"/>
    <property type="match status" value="1"/>
</dbReference>
<gene>
    <name evidence="14" type="ORF">KI387_014552</name>
</gene>
<sequence length="421" mass="47590">DHIFANRPPMGDNSHFLSPQKVSTAPYGPYWKLMRKFIIQELLSPQKLKSFASLRAQEVLSMICSVLEKTGGNSGVNPCVVDVTREVGFLTNHIICRMSFGKKCTEGELGGSVFKEVLDELLSLIAGFNYGDYIALLGWLDLQGSRRRQAELTKIFHVFVEKIVDEHIERRNKCSTGLECEDFVDMLLSLSEDESMEIKITRDNIKNVVFDILAAATDTSGGTMEWAMSELLRNPSAMKRAQEELEFVTGLNRMVEEYDLPHLQYLHSVVKETLRLYPPAPLLLPHQSMECSTIEGYQIPQKTRVFINAWAIARDPTAWDEANKFKPERFLGNKIDVKGLNFEVIPFGSGRRGCPGMNLAMPMIHLGLAQLIHCFNWSLPEGVTPENLDMSEVYGITMPRAVHLHAIPIPRLPLHLYQQNV</sequence>
<evidence type="ECO:0000313" key="15">
    <source>
        <dbReference type="Proteomes" id="UP000824469"/>
    </source>
</evidence>
<dbReference type="Proteomes" id="UP000824469">
    <property type="component" value="Unassembled WGS sequence"/>
</dbReference>
<keyword evidence="8 12" id="KW-0408">Iron</keyword>
<evidence type="ECO:0008006" key="16">
    <source>
        <dbReference type="Google" id="ProtNLM"/>
    </source>
</evidence>
<keyword evidence="7 13" id="KW-0560">Oxidoreductase</keyword>
<evidence type="ECO:0000256" key="1">
    <source>
        <dbReference type="ARBA" id="ARBA00001971"/>
    </source>
</evidence>
<evidence type="ECO:0000256" key="10">
    <source>
        <dbReference type="ARBA" id="ARBA00023059"/>
    </source>
</evidence>
<dbReference type="InterPro" id="IPR017972">
    <property type="entry name" value="Cyt_P450_CS"/>
</dbReference>
<keyword evidence="10" id="KW-0876">Taxol biosynthesis</keyword>
<evidence type="ECO:0000256" key="11">
    <source>
        <dbReference type="ARBA" id="ARBA00023136"/>
    </source>
</evidence>
<dbReference type="Pfam" id="PF00067">
    <property type="entry name" value="p450"/>
    <property type="match status" value="1"/>
</dbReference>
<dbReference type="PRINTS" id="PR00463">
    <property type="entry name" value="EP450I"/>
</dbReference>
<comment type="caution">
    <text evidence="14">The sequence shown here is derived from an EMBL/GenBank/DDBJ whole genome shotgun (WGS) entry which is preliminary data.</text>
</comment>
<dbReference type="GO" id="GO:0042617">
    <property type="term" value="P:paclitaxel biosynthetic process"/>
    <property type="evidence" value="ECO:0007669"/>
    <property type="project" value="UniProtKB-KW"/>
</dbReference>
<dbReference type="PROSITE" id="PS00086">
    <property type="entry name" value="CYTOCHROME_P450"/>
    <property type="match status" value="1"/>
</dbReference>
<evidence type="ECO:0000256" key="12">
    <source>
        <dbReference type="PIRSR" id="PIRSR602401-1"/>
    </source>
</evidence>
<feature type="non-terminal residue" evidence="14">
    <location>
        <position position="421"/>
    </location>
</feature>
<evidence type="ECO:0000256" key="2">
    <source>
        <dbReference type="ARBA" id="ARBA00004370"/>
    </source>
</evidence>